<evidence type="ECO:0000256" key="3">
    <source>
        <dbReference type="ARBA" id="ARBA00022741"/>
    </source>
</evidence>
<dbReference type="GO" id="GO:0033316">
    <property type="term" value="P:meiotic spindle assembly checkpoint signaling"/>
    <property type="evidence" value="ECO:0007669"/>
    <property type="project" value="TreeGrafter"/>
</dbReference>
<dbReference type="GO" id="GO:0034501">
    <property type="term" value="P:protein localization to kinetochore"/>
    <property type="evidence" value="ECO:0007669"/>
    <property type="project" value="TreeGrafter"/>
</dbReference>
<dbReference type="InterPro" id="IPR017441">
    <property type="entry name" value="Protein_kinase_ATP_BS"/>
</dbReference>
<dbReference type="Gene3D" id="3.30.200.20">
    <property type="entry name" value="Phosphorylase Kinase, domain 1"/>
    <property type="match status" value="1"/>
</dbReference>
<dbReference type="PROSITE" id="PS00107">
    <property type="entry name" value="PROTEIN_KINASE_ATP"/>
    <property type="match status" value="1"/>
</dbReference>
<proteinExistence type="predicted"/>
<dbReference type="AlphaFoldDB" id="A0A811R0A9"/>
<feature type="region of interest" description="Disordered" evidence="7">
    <location>
        <begin position="299"/>
        <end position="323"/>
    </location>
</feature>
<protein>
    <recommendedName>
        <fullName evidence="8">Protein kinase domain-containing protein</fullName>
    </recommendedName>
</protein>
<evidence type="ECO:0000256" key="2">
    <source>
        <dbReference type="ARBA" id="ARBA00022679"/>
    </source>
</evidence>
<evidence type="ECO:0000313" key="10">
    <source>
        <dbReference type="Proteomes" id="UP000604825"/>
    </source>
</evidence>
<dbReference type="InterPro" id="IPR011009">
    <property type="entry name" value="Kinase-like_dom_sf"/>
</dbReference>
<dbReference type="PROSITE" id="PS50011">
    <property type="entry name" value="PROTEIN_KINASE_DOM"/>
    <property type="match status" value="1"/>
</dbReference>
<organism evidence="9 10">
    <name type="scientific">Miscanthus lutarioriparius</name>
    <dbReference type="NCBI Taxonomy" id="422564"/>
    <lineage>
        <taxon>Eukaryota</taxon>
        <taxon>Viridiplantae</taxon>
        <taxon>Streptophyta</taxon>
        <taxon>Embryophyta</taxon>
        <taxon>Tracheophyta</taxon>
        <taxon>Spermatophyta</taxon>
        <taxon>Magnoliopsida</taxon>
        <taxon>Liliopsida</taxon>
        <taxon>Poales</taxon>
        <taxon>Poaceae</taxon>
        <taxon>PACMAD clade</taxon>
        <taxon>Panicoideae</taxon>
        <taxon>Andropogonodae</taxon>
        <taxon>Andropogoneae</taxon>
        <taxon>Saccharinae</taxon>
        <taxon>Miscanthus</taxon>
    </lineage>
</organism>
<evidence type="ECO:0000256" key="1">
    <source>
        <dbReference type="ARBA" id="ARBA00022527"/>
    </source>
</evidence>
<dbReference type="OrthoDB" id="20524at2759"/>
<dbReference type="EMBL" id="CAJGYO010000012">
    <property type="protein sequence ID" value="CAD6264210.1"/>
    <property type="molecule type" value="Genomic_DNA"/>
</dbReference>
<dbReference type="GO" id="GO:0098813">
    <property type="term" value="P:nuclear chromosome segregation"/>
    <property type="evidence" value="ECO:0007669"/>
    <property type="project" value="UniProtKB-ARBA"/>
</dbReference>
<dbReference type="GO" id="GO:0000776">
    <property type="term" value="C:kinetochore"/>
    <property type="evidence" value="ECO:0007669"/>
    <property type="project" value="TreeGrafter"/>
</dbReference>
<name>A0A811R0A9_9POAL</name>
<comment type="caution">
    <text evidence="9">The sequence shown here is derived from an EMBL/GenBank/DDBJ whole genome shotgun (WGS) entry which is preliminary data.</text>
</comment>
<dbReference type="CDD" id="cd14131">
    <property type="entry name" value="PKc_Mps1"/>
    <property type="match status" value="1"/>
</dbReference>
<dbReference type="SUPFAM" id="SSF56112">
    <property type="entry name" value="Protein kinase-like (PK-like)"/>
    <property type="match status" value="1"/>
</dbReference>
<evidence type="ECO:0000256" key="6">
    <source>
        <dbReference type="PROSITE-ProRule" id="PRU10141"/>
    </source>
</evidence>
<evidence type="ECO:0000256" key="4">
    <source>
        <dbReference type="ARBA" id="ARBA00022777"/>
    </source>
</evidence>
<dbReference type="GO" id="GO:0007094">
    <property type="term" value="P:mitotic spindle assembly checkpoint signaling"/>
    <property type="evidence" value="ECO:0007669"/>
    <property type="project" value="TreeGrafter"/>
</dbReference>
<dbReference type="GO" id="GO:0005524">
    <property type="term" value="F:ATP binding"/>
    <property type="evidence" value="ECO:0007669"/>
    <property type="project" value="UniProtKB-UniRule"/>
</dbReference>
<keyword evidence="5 6" id="KW-0067">ATP-binding</keyword>
<keyword evidence="4" id="KW-0418">Kinase</keyword>
<dbReference type="PANTHER" id="PTHR22974:SF21">
    <property type="entry name" value="DUAL SPECIFICITY PROTEIN KINASE TTK"/>
    <property type="match status" value="1"/>
</dbReference>
<feature type="compositionally biased region" description="Polar residues" evidence="7">
    <location>
        <begin position="226"/>
        <end position="237"/>
    </location>
</feature>
<dbReference type="PROSITE" id="PS00108">
    <property type="entry name" value="PROTEIN_KINASE_ST"/>
    <property type="match status" value="1"/>
</dbReference>
<keyword evidence="3 6" id="KW-0547">Nucleotide-binding</keyword>
<evidence type="ECO:0000256" key="7">
    <source>
        <dbReference type="SAM" id="MobiDB-lite"/>
    </source>
</evidence>
<dbReference type="InterPro" id="IPR008271">
    <property type="entry name" value="Ser/Thr_kinase_AS"/>
</dbReference>
<dbReference type="GO" id="GO:0004674">
    <property type="term" value="F:protein serine/threonine kinase activity"/>
    <property type="evidence" value="ECO:0007669"/>
    <property type="project" value="UniProtKB-KW"/>
</dbReference>
<gene>
    <name evidence="9" type="ORF">NCGR_LOCUS47515</name>
</gene>
<keyword evidence="10" id="KW-1185">Reference proteome</keyword>
<keyword evidence="2" id="KW-0808">Transferase</keyword>
<keyword evidence="1" id="KW-0723">Serine/threonine-protein kinase</keyword>
<dbReference type="SMART" id="SM00220">
    <property type="entry name" value="S_TKc"/>
    <property type="match status" value="1"/>
</dbReference>
<feature type="binding site" evidence="6">
    <location>
        <position position="370"/>
    </location>
    <ligand>
        <name>ATP</name>
        <dbReference type="ChEBI" id="CHEBI:30616"/>
    </ligand>
</feature>
<dbReference type="Proteomes" id="UP000604825">
    <property type="component" value="Unassembled WGS sequence"/>
</dbReference>
<dbReference type="GO" id="GO:0004712">
    <property type="term" value="F:protein serine/threonine/tyrosine kinase activity"/>
    <property type="evidence" value="ECO:0007669"/>
    <property type="project" value="TreeGrafter"/>
</dbReference>
<dbReference type="Pfam" id="PF00069">
    <property type="entry name" value="Pkinase"/>
    <property type="match status" value="1"/>
</dbReference>
<feature type="region of interest" description="Disordered" evidence="7">
    <location>
        <begin position="23"/>
        <end position="47"/>
    </location>
</feature>
<dbReference type="Gene3D" id="1.10.510.10">
    <property type="entry name" value="Transferase(Phosphotransferase) domain 1"/>
    <property type="match status" value="2"/>
</dbReference>
<feature type="region of interest" description="Disordered" evidence="7">
    <location>
        <begin position="219"/>
        <end position="255"/>
    </location>
</feature>
<dbReference type="GO" id="GO:0005634">
    <property type="term" value="C:nucleus"/>
    <property type="evidence" value="ECO:0007669"/>
    <property type="project" value="TreeGrafter"/>
</dbReference>
<evidence type="ECO:0000259" key="8">
    <source>
        <dbReference type="PROSITE" id="PS50011"/>
    </source>
</evidence>
<dbReference type="FunFam" id="3.30.200.20:FF:000131">
    <property type="entry name" value="Dual specificity protein kinase TTK"/>
    <property type="match status" value="1"/>
</dbReference>
<reference evidence="9" key="1">
    <citation type="submission" date="2020-10" db="EMBL/GenBank/DDBJ databases">
        <authorList>
            <person name="Han B."/>
            <person name="Lu T."/>
            <person name="Zhao Q."/>
            <person name="Huang X."/>
            <person name="Zhao Y."/>
        </authorList>
    </citation>
    <scope>NUCLEOTIDE SEQUENCE</scope>
</reference>
<evidence type="ECO:0000313" key="9">
    <source>
        <dbReference type="EMBL" id="CAD6264210.1"/>
    </source>
</evidence>
<feature type="domain" description="Protein kinase" evidence="8">
    <location>
        <begin position="342"/>
        <end position="603"/>
    </location>
</feature>
<sequence>MEMRDSRFLRPPVTSVAAGAGKSLADPAAGDTAATNLSSSSGSSSSICTPDFLSQVNAAIKRQPAEASRLGFSTPDECTLATPSTLGNITDVCDRNVGQNHHRMCEADQMAAHDSLVGEAFKKEQFFSVGGRQSDNVAVTVDSRMDSMLSYLHSVSLTARDNFPANQGPHDLEIADEAVDMDIKYDAVNLHERGIEEACNQNHAEPLTRCSAIGSSTAVSLHSGPTVRSTQAPQSMSARDGGGSQPSKVEKERGKKNYDPNVFFLSQVNAAIKRQRPLVNKFRMWTMVSTDKAVSGIGSRLSNDQSMSARDVGGSRTSKVEKERRKKNYDPNVFFKVNGKLYQKLGKIGSGGSSEVHKVISAECIIYALKKVKLKGRDYPTAYGFCQEIEYLNKLKGKGNIIQLIDYEVTDKSLLLEDSMSPRKDGSIKDDHYIYMVLEYGEIDLAHMVAQKWKERNSSNMKIEENWLRFYWQQILEAVNTIHEERIVHSDLKPANFMLVRGSLKLIDFGIAKAIMNDTTNIQRDAQVGTLNYMSPEAFMCNDQDSGDYKTFWAKYKEVTNRNHKIKYDTVDNPWLIDLMQRCLAWDRDERWRIPQLLQHPFLNPPVPLDLPPIDRDPCGFQDFVRRIRVHWDNPVVARLRSEIEKLGEDQC</sequence>
<dbReference type="InterPro" id="IPR027084">
    <property type="entry name" value="Mps1_cat"/>
</dbReference>
<dbReference type="PANTHER" id="PTHR22974">
    <property type="entry name" value="MIXED LINEAGE PROTEIN KINASE"/>
    <property type="match status" value="1"/>
</dbReference>
<accession>A0A811R0A9</accession>
<dbReference type="InterPro" id="IPR000719">
    <property type="entry name" value="Prot_kinase_dom"/>
</dbReference>
<evidence type="ECO:0000256" key="5">
    <source>
        <dbReference type="ARBA" id="ARBA00022840"/>
    </source>
</evidence>